<dbReference type="Pfam" id="PF16747">
    <property type="entry name" value="Adhesin_E"/>
    <property type="match status" value="1"/>
</dbReference>
<accession>A0A382WX17</accession>
<feature type="domain" description="Surface-adhesin protein E-like" evidence="1">
    <location>
        <begin position="45"/>
        <end position="122"/>
    </location>
</feature>
<protein>
    <recommendedName>
        <fullName evidence="1">Surface-adhesin protein E-like domain-containing protein</fullName>
    </recommendedName>
</protein>
<dbReference type="InterPro" id="IPR031939">
    <property type="entry name" value="Adhesin_E-like"/>
</dbReference>
<dbReference type="AlphaFoldDB" id="A0A382WX17"/>
<evidence type="ECO:0000259" key="1">
    <source>
        <dbReference type="Pfam" id="PF16747"/>
    </source>
</evidence>
<gene>
    <name evidence="2" type="ORF">METZ01_LOCUS416107</name>
</gene>
<organism evidence="2">
    <name type="scientific">marine metagenome</name>
    <dbReference type="NCBI Taxonomy" id="408172"/>
    <lineage>
        <taxon>unclassified sequences</taxon>
        <taxon>metagenomes</taxon>
        <taxon>ecological metagenomes</taxon>
    </lineage>
</organism>
<proteinExistence type="predicted"/>
<sequence>MKKLILISTLLLSSNGWAGWLHIDSIVMGPDFRDYKGRKAQGTKMKVYIEDTMLTKHETGVYEPYLLSDLSYKKRKRYYSTISEFDLHCNEDILQVVKTTVYSKPMGKGEVLEEHNDPFQGWWVFGSRKGYRHGFYSHFGEEVCKLLLSIDQNIPVRKGDHDH</sequence>
<dbReference type="EMBL" id="UINC01163121">
    <property type="protein sequence ID" value="SVD63253.1"/>
    <property type="molecule type" value="Genomic_DNA"/>
</dbReference>
<evidence type="ECO:0000313" key="2">
    <source>
        <dbReference type="EMBL" id="SVD63253.1"/>
    </source>
</evidence>
<name>A0A382WX17_9ZZZZ</name>
<reference evidence="2" key="1">
    <citation type="submission" date="2018-05" db="EMBL/GenBank/DDBJ databases">
        <authorList>
            <person name="Lanie J.A."/>
            <person name="Ng W.-L."/>
            <person name="Kazmierczak K.M."/>
            <person name="Andrzejewski T.M."/>
            <person name="Davidsen T.M."/>
            <person name="Wayne K.J."/>
            <person name="Tettelin H."/>
            <person name="Glass J.I."/>
            <person name="Rusch D."/>
            <person name="Podicherti R."/>
            <person name="Tsui H.-C.T."/>
            <person name="Winkler M.E."/>
        </authorList>
    </citation>
    <scope>NUCLEOTIDE SEQUENCE</scope>
</reference>